<comment type="caution">
    <text evidence="2">The sequence shown here is derived from an EMBL/GenBank/DDBJ whole genome shotgun (WGS) entry which is preliminary data.</text>
</comment>
<reference evidence="2 3" key="1">
    <citation type="journal article" date="2011" name="Stand. Genomic Sci.">
        <title>High quality draft genome sequence of Segniliparus rugosus CDC 945(T)= (ATCC BAA-974(T)).</title>
        <authorList>
            <person name="Earl A.M."/>
            <person name="Desjardins C.A."/>
            <person name="Fitzgerald M.G."/>
            <person name="Arachchi H.M."/>
            <person name="Zeng Q."/>
            <person name="Mehta T."/>
            <person name="Griggs A."/>
            <person name="Birren B.W."/>
            <person name="Toney N.C."/>
            <person name="Carr J."/>
            <person name="Posey J."/>
            <person name="Butler W.R."/>
        </authorList>
    </citation>
    <scope>NUCLEOTIDE SEQUENCE [LARGE SCALE GENOMIC DNA]</scope>
    <source>
        <strain evidence="3">ATCC BAA-974 / DSM 45345 / CCUG 50838 / CIP 108380 / JCM 13579 / CDC 945</strain>
    </source>
</reference>
<accession>E5XN81</accession>
<dbReference type="Proteomes" id="UP000004816">
    <property type="component" value="Unassembled WGS sequence"/>
</dbReference>
<organism evidence="2 3">
    <name type="scientific">Segniliparus rugosus (strain ATCC BAA-974 / DSM 45345 / CCUG 50838 / CIP 108380 / JCM 13579 / CDC 945)</name>
    <dbReference type="NCBI Taxonomy" id="679197"/>
    <lineage>
        <taxon>Bacteria</taxon>
        <taxon>Bacillati</taxon>
        <taxon>Actinomycetota</taxon>
        <taxon>Actinomycetes</taxon>
        <taxon>Mycobacteriales</taxon>
        <taxon>Segniliparaceae</taxon>
        <taxon>Segniliparus</taxon>
    </lineage>
</organism>
<protein>
    <recommendedName>
        <fullName evidence="1">DUF1707 domain-containing protein</fullName>
    </recommendedName>
</protein>
<evidence type="ECO:0000313" key="3">
    <source>
        <dbReference type="Proteomes" id="UP000004816"/>
    </source>
</evidence>
<gene>
    <name evidence="2" type="ORF">HMPREF9336_00951</name>
</gene>
<dbReference type="HOGENOM" id="CLU_075817_0_0_11"/>
<dbReference type="InterPro" id="IPR012551">
    <property type="entry name" value="DUF1707_SHOCT-like"/>
</dbReference>
<dbReference type="STRING" id="679197.HMPREF9336_00951"/>
<dbReference type="EMBL" id="ACZI02000003">
    <property type="protein sequence ID" value="EFV14177.2"/>
    <property type="molecule type" value="Genomic_DNA"/>
</dbReference>
<keyword evidence="3" id="KW-1185">Reference proteome</keyword>
<evidence type="ECO:0000259" key="1">
    <source>
        <dbReference type="Pfam" id="PF08044"/>
    </source>
</evidence>
<dbReference type="AlphaFoldDB" id="E5XN81"/>
<proteinExistence type="predicted"/>
<dbReference type="eggNOG" id="COG4758">
    <property type="taxonomic scope" value="Bacteria"/>
</dbReference>
<dbReference type="PANTHER" id="PTHR40763:SF4">
    <property type="entry name" value="DUF1707 DOMAIN-CONTAINING PROTEIN"/>
    <property type="match status" value="1"/>
</dbReference>
<evidence type="ECO:0000313" key="2">
    <source>
        <dbReference type="EMBL" id="EFV14177.2"/>
    </source>
</evidence>
<dbReference type="PANTHER" id="PTHR40763">
    <property type="entry name" value="MEMBRANE PROTEIN-RELATED"/>
    <property type="match status" value="1"/>
</dbReference>
<name>E5XN81_SEGRC</name>
<feature type="domain" description="DUF1707" evidence="1">
    <location>
        <begin position="32"/>
        <end position="82"/>
    </location>
</feature>
<sequence length="225" mass="24414">MTDGHLPSGRPARNRPLPEALAQFRSGPTAYRASDMDREQVTQLLGRAMGAGQIDIHEFERRTKAVYAAKTHSELEAVTCDLSVHALAAPLAVVPGSGPKLVTLFGVFGGFRRRGHWVVPQTLNVFVFFGGGFLDLREASFVSPDARINVWSLFGRTKVIVPHELDLRVEGIEVLGEFEDKASGSGETGRPKVVVNGVSMLSGVHVERPYGKGKAMLKKILKGGR</sequence>
<dbReference type="RefSeq" id="WP_021030770.1">
    <property type="nucleotide sequence ID" value="NZ_KI391954.1"/>
</dbReference>
<dbReference type="Pfam" id="PF08044">
    <property type="entry name" value="DUF1707"/>
    <property type="match status" value="1"/>
</dbReference>